<dbReference type="InterPro" id="IPR010359">
    <property type="entry name" value="IrrE_HExxH"/>
</dbReference>
<evidence type="ECO:0000313" key="2">
    <source>
        <dbReference type="EMBL" id="RUO57289.1"/>
    </source>
</evidence>
<keyword evidence="3" id="KW-1185">Reference proteome</keyword>
<organism evidence="2 3">
    <name type="scientific">Idiomarina fontislapidosi</name>
    <dbReference type="NCBI Taxonomy" id="263723"/>
    <lineage>
        <taxon>Bacteria</taxon>
        <taxon>Pseudomonadati</taxon>
        <taxon>Pseudomonadota</taxon>
        <taxon>Gammaproteobacteria</taxon>
        <taxon>Alteromonadales</taxon>
        <taxon>Idiomarinaceae</taxon>
        <taxon>Idiomarina</taxon>
    </lineage>
</organism>
<accession>A0A432Y8I5</accession>
<evidence type="ECO:0000259" key="1">
    <source>
        <dbReference type="Pfam" id="PF06114"/>
    </source>
</evidence>
<reference evidence="3" key="1">
    <citation type="journal article" date="2018" name="Front. Microbiol.">
        <title>Genome-Based Analysis Reveals the Taxonomy and Diversity of the Family Idiomarinaceae.</title>
        <authorList>
            <person name="Liu Y."/>
            <person name="Lai Q."/>
            <person name="Shao Z."/>
        </authorList>
    </citation>
    <scope>NUCLEOTIDE SEQUENCE [LARGE SCALE GENOMIC DNA]</scope>
    <source>
        <strain evidence="3">F23</strain>
    </source>
</reference>
<dbReference type="EMBL" id="PIPV01000003">
    <property type="protein sequence ID" value="RUO57289.1"/>
    <property type="molecule type" value="Genomic_DNA"/>
</dbReference>
<protein>
    <recommendedName>
        <fullName evidence="1">IrrE N-terminal-like domain-containing protein</fullName>
    </recommendedName>
</protein>
<dbReference type="OrthoDB" id="9794834at2"/>
<dbReference type="Pfam" id="PF06114">
    <property type="entry name" value="Peptidase_M78"/>
    <property type="match status" value="1"/>
</dbReference>
<dbReference type="Gene3D" id="1.10.10.2910">
    <property type="match status" value="1"/>
</dbReference>
<evidence type="ECO:0000313" key="3">
    <source>
        <dbReference type="Proteomes" id="UP000287330"/>
    </source>
</evidence>
<name>A0A432Y8I5_9GAMM</name>
<dbReference type="PANTHER" id="PTHR43236">
    <property type="entry name" value="ANTITOXIN HIGA1"/>
    <property type="match status" value="1"/>
</dbReference>
<sequence>MEEQKGAAEAESLLEDLGFDSLPIKVEQFINAVSDNSFPINIEFHGFSADQFLGKAVGSDEGAAIIVNSNIPDSRRLNFTAAHEAGHVCMHIMQGVSQNFACGDSELRDYFKNPLERQANGFASGLLMPKRLVKSITDGDINWYNIKQISDKCDTSLEAAFRRLSWLEKAPVAMVIHQNKQFKRFVSTKHFDFYIQQTNLSNEQMASCTNAIHEGFPSDFDSVDPIDWVTPEHKGMHLSELYASSILLNEGFIYTILSYDDDCLEDTDVDD</sequence>
<dbReference type="Proteomes" id="UP000287330">
    <property type="component" value="Unassembled WGS sequence"/>
</dbReference>
<dbReference type="PANTHER" id="PTHR43236:SF1">
    <property type="entry name" value="BLL7220 PROTEIN"/>
    <property type="match status" value="1"/>
</dbReference>
<proteinExistence type="predicted"/>
<dbReference type="AlphaFoldDB" id="A0A432Y8I5"/>
<dbReference type="RefSeq" id="WP_110574017.1">
    <property type="nucleotide sequence ID" value="NZ_PIPV01000003.1"/>
</dbReference>
<dbReference type="InterPro" id="IPR052345">
    <property type="entry name" value="Rad_response_metalloprotease"/>
</dbReference>
<gene>
    <name evidence="2" type="ORF">CWE25_06380</name>
</gene>
<feature type="domain" description="IrrE N-terminal-like" evidence="1">
    <location>
        <begin position="61"/>
        <end position="165"/>
    </location>
</feature>
<comment type="caution">
    <text evidence="2">The sequence shown here is derived from an EMBL/GenBank/DDBJ whole genome shotgun (WGS) entry which is preliminary data.</text>
</comment>